<accession>A0A859FCY4</accession>
<dbReference type="Proteomes" id="UP000318138">
    <property type="component" value="Chromosome"/>
</dbReference>
<keyword evidence="4" id="KW-1185">Reference proteome</keyword>
<sequence length="82" mass="9389">MIKQNIGLVQALIRITIGFVLVGYGIAKLSERFARNWPVWTLIAGGMKIGEGITRFCPVIYWFTRKEEDDKHVLSRDMYAGE</sequence>
<dbReference type="InterPro" id="IPR021309">
    <property type="entry name" value="YgaP-like_TM"/>
</dbReference>
<dbReference type="KEGG" id="psua:FLK61_27155"/>
<protein>
    <submittedName>
        <fullName evidence="3">DUF2892 domain-containing protein</fullName>
    </submittedName>
</protein>
<name>A0A859FCY4_9BACI</name>
<dbReference type="AlphaFoldDB" id="A0A859FCY4"/>
<keyword evidence="1" id="KW-0472">Membrane</keyword>
<proteinExistence type="predicted"/>
<evidence type="ECO:0000313" key="3">
    <source>
        <dbReference type="EMBL" id="QKS70434.1"/>
    </source>
</evidence>
<gene>
    <name evidence="3" type="ORF">FLK61_27155</name>
</gene>
<dbReference type="RefSeq" id="WP_176008472.1">
    <property type="nucleotide sequence ID" value="NZ_CP041372.2"/>
</dbReference>
<feature type="transmembrane region" description="Helical" evidence="1">
    <location>
        <begin position="6"/>
        <end position="27"/>
    </location>
</feature>
<evidence type="ECO:0000256" key="1">
    <source>
        <dbReference type="SAM" id="Phobius"/>
    </source>
</evidence>
<keyword evidence="1" id="KW-1133">Transmembrane helix</keyword>
<keyword evidence="1" id="KW-0812">Transmembrane</keyword>
<dbReference type="EMBL" id="CP041372">
    <property type="protein sequence ID" value="QKS70434.1"/>
    <property type="molecule type" value="Genomic_DNA"/>
</dbReference>
<feature type="domain" description="Inner membrane protein YgaP-like transmembrane" evidence="2">
    <location>
        <begin position="3"/>
        <end position="68"/>
    </location>
</feature>
<reference evidence="4" key="1">
    <citation type="submission" date="2019-07" db="EMBL/GenBank/DDBJ databases">
        <title>Bacillus alkalisoli sp. nov. isolated from saline soil.</title>
        <authorList>
            <person name="Sun J.-Q."/>
            <person name="Xu L."/>
        </authorList>
    </citation>
    <scope>NUCLEOTIDE SEQUENCE [LARGE SCALE GENOMIC DNA]</scope>
    <source>
        <strain evidence="4">M4U3P1</strain>
    </source>
</reference>
<organism evidence="3 4">
    <name type="scientific">Paenalkalicoccus suaedae</name>
    <dbReference type="NCBI Taxonomy" id="2592382"/>
    <lineage>
        <taxon>Bacteria</taxon>
        <taxon>Bacillati</taxon>
        <taxon>Bacillota</taxon>
        <taxon>Bacilli</taxon>
        <taxon>Bacillales</taxon>
        <taxon>Bacillaceae</taxon>
        <taxon>Paenalkalicoccus</taxon>
    </lineage>
</organism>
<dbReference type="Pfam" id="PF11127">
    <property type="entry name" value="YgaP-like_TM"/>
    <property type="match status" value="1"/>
</dbReference>
<evidence type="ECO:0000259" key="2">
    <source>
        <dbReference type="Pfam" id="PF11127"/>
    </source>
</evidence>
<evidence type="ECO:0000313" key="4">
    <source>
        <dbReference type="Proteomes" id="UP000318138"/>
    </source>
</evidence>